<sequence>MADQAARRRMPAKGQKPSRLRHEIRPESAEDKRESHSHVVQEPHSDVVIPNTQTDSSRHAKEHLEIRDSTSDLSDIPLSPNSLGTLSRFRTSKKTSVLESDPTIFKTFTKNPPEIESASVFTPHVFSHKRPTVHKSSKSSSNQESRKQESHDDPPLATAAAVPLQGVTALFKDVQDSARFQVMQSPSSLSKFPTSLSLAKEPETTEREIALSLPPSSPGIKMKDPAKNNVSLKKYKENSKKSPTQRLGGSWPLLQTHSVGHIHNFNNAGGAVPNEVIQLPELSAFQTCNVQSQVVSKVNVEFPLFNHDHKKLAPDCSTHETHARKETHTELRTVAYDEMRDLAQCMPLVLSDTSAQHAVPTSALQPSSLISGQLHVAETGEKSVHASDDEAKGSQCKMGNAKYQDPISSEKAREDTVPDSIDLRGDQHERQSQVHPSYNFKPPIARSVTSRYILHGTSSRGGSDRVTKPRGNPRGDSKSTSKLFRASTSPAIERSVEDLRLAFLAESFRKHHEYTTQLKNSQEQVTTLLQQVDRQREMIADYMKQRDEQKKTLSSLTSKAKNNQKFLEGLRNDCEKLKKLAATTEEHNKKVLQAKITEIEEEKRSIVEDFETAAYKLSNSQRKMRAVADELHVQLAVANSVNKALTERLNRLEAECTSEREKREKIENEVFGRVQSLQRQFNDGSNRVAKKLELLQTSIEKAAMHNPQNTKIEECLSILNNLKKESVLTLEDVHKVEGILRIVQERIDSGLKDFSRALVRSAPPSTDFHASIKEQLDDLRTKMMRYEEIAAENRRINGLNTELTKQLIDQQHESSRLIERVEHLQQIEVNLQQRSRELERDLNDLKIATDSSRSEMSASEKINLDLRQRLKEAENELRSASEKIDNGEKLRQGLQKDATEYKKRYEAAQEERTKAVQEHMDEKQNAATICDTISKECEIKLAEKEHEHICGINRLQLILSEKEMFNCSLNQRLSTTDEQLVELQKKLKDQNDEKTGLRVQISQQQSDMKALRQEMDDRICQIGRDAQNELQSSQDKIKALKRKNQTLLSRLEKGRVDEQREKEVETSLHAEKARLQEELRNLYSVVDDKNKEVARIRNEAADENRKLIEGHGNDVQEYRRRLAETNAMLREVEARGILLEDQYQARIEADRKAAESKLLALEKEFGNALQGAKDQSAPSQWHSTQDTTPGLSNSKSVQNIPTTKPRKKVNRDNQSVIEATQEQTGSLQFPPSVRAEISQAQSIDPDLFSVLFDDGNSAQTDGINNSSIFNHGFNTVPGTQDLGDLTLSQMFFSERADQDPQEDTSYRDLSSTELTSIASEELTQMQKEAESISRPKVHGQGSKSDKPGKSLDTGEASSIDMGRTRMESSHSYSTQERPRSQANTSSRMMPRDSSSPQIETLPRSRVFRIKLPSHQERFDDIPENLSGTGLPYTRKRDRNQTERDSTSKRQRVLPAARSGVSSSGSQKISSRSSRQSDTGLGSLKRDASDTKCTPSKSPHPRSQDHSFETQSRTHTQVFPEKAYISRRQGSSQPSTALPTRRSSRVARSKSLGRNGTAFGDDFSDRFDEELQGWH</sequence>
<feature type="region of interest" description="Disordered" evidence="2">
    <location>
        <begin position="380"/>
        <end position="486"/>
    </location>
</feature>
<feature type="compositionally biased region" description="Basic and acidic residues" evidence="2">
    <location>
        <begin position="380"/>
        <end position="392"/>
    </location>
</feature>
<feature type="compositionally biased region" description="Basic and acidic residues" evidence="2">
    <location>
        <begin position="20"/>
        <end position="45"/>
    </location>
</feature>
<feature type="compositionally biased region" description="Basic and acidic residues" evidence="2">
    <location>
        <begin position="144"/>
        <end position="154"/>
    </location>
</feature>
<dbReference type="eggNOG" id="ENOG502T1RK">
    <property type="taxonomic scope" value="Eukaryota"/>
</dbReference>
<feature type="region of interest" description="Disordered" evidence="2">
    <location>
        <begin position="1"/>
        <end position="96"/>
    </location>
</feature>
<dbReference type="RefSeq" id="XP_007711338.1">
    <property type="nucleotide sequence ID" value="XM_007713148.1"/>
</dbReference>
<dbReference type="GeneID" id="19149714"/>
<dbReference type="Proteomes" id="UP000053841">
    <property type="component" value="Unassembled WGS sequence"/>
</dbReference>
<feature type="region of interest" description="Disordered" evidence="2">
    <location>
        <begin position="1323"/>
        <end position="1563"/>
    </location>
</feature>
<feature type="coiled-coil region" evidence="1">
    <location>
        <begin position="518"/>
        <end position="609"/>
    </location>
</feature>
<evidence type="ECO:0000313" key="3">
    <source>
        <dbReference type="EMBL" id="EUC34342.1"/>
    </source>
</evidence>
<feature type="compositionally biased region" description="Basic residues" evidence="2">
    <location>
        <begin position="126"/>
        <end position="137"/>
    </location>
</feature>
<feature type="compositionally biased region" description="Basic and acidic residues" evidence="2">
    <location>
        <begin position="462"/>
        <end position="479"/>
    </location>
</feature>
<feature type="compositionally biased region" description="Basic and acidic residues" evidence="2">
    <location>
        <begin position="200"/>
        <end position="209"/>
    </location>
</feature>
<dbReference type="KEGG" id="bze:COCCADRAFT_4281"/>
<feature type="region of interest" description="Disordered" evidence="2">
    <location>
        <begin position="119"/>
        <end position="155"/>
    </location>
</feature>
<evidence type="ECO:0000256" key="2">
    <source>
        <dbReference type="SAM" id="MobiDB-lite"/>
    </source>
</evidence>
<feature type="region of interest" description="Disordered" evidence="2">
    <location>
        <begin position="191"/>
        <end position="225"/>
    </location>
</feature>
<evidence type="ECO:0000313" key="4">
    <source>
        <dbReference type="Proteomes" id="UP000053841"/>
    </source>
</evidence>
<feature type="coiled-coil region" evidence="1">
    <location>
        <begin position="635"/>
        <end position="669"/>
    </location>
</feature>
<keyword evidence="4" id="KW-1185">Reference proteome</keyword>
<evidence type="ECO:0000256" key="1">
    <source>
        <dbReference type="SAM" id="Coils"/>
    </source>
</evidence>
<feature type="compositionally biased region" description="Basic and acidic residues" evidence="2">
    <location>
        <begin position="56"/>
        <end position="70"/>
    </location>
</feature>
<organism evidence="3 4">
    <name type="scientific">Cochliobolus carbonum (strain 26-R-13)</name>
    <name type="common">Maize leaf spot fungus</name>
    <name type="synonym">Bipolaris zeicola</name>
    <dbReference type="NCBI Taxonomy" id="930089"/>
    <lineage>
        <taxon>Eukaryota</taxon>
        <taxon>Fungi</taxon>
        <taxon>Dikarya</taxon>
        <taxon>Ascomycota</taxon>
        <taxon>Pezizomycotina</taxon>
        <taxon>Dothideomycetes</taxon>
        <taxon>Pleosporomycetidae</taxon>
        <taxon>Pleosporales</taxon>
        <taxon>Pleosporineae</taxon>
        <taxon>Pleosporaceae</taxon>
        <taxon>Bipolaris</taxon>
    </lineage>
</organism>
<feature type="compositionally biased region" description="Polar residues" evidence="2">
    <location>
        <begin position="1527"/>
        <end position="1537"/>
    </location>
</feature>
<accession>W6Y3S8</accession>
<dbReference type="EMBL" id="KI964593">
    <property type="protein sequence ID" value="EUC34342.1"/>
    <property type="molecule type" value="Genomic_DNA"/>
</dbReference>
<feature type="compositionally biased region" description="Low complexity" evidence="2">
    <location>
        <begin position="1457"/>
        <end position="1476"/>
    </location>
</feature>
<feature type="compositionally biased region" description="Polar residues" evidence="2">
    <location>
        <begin position="1176"/>
        <end position="1202"/>
    </location>
</feature>
<feature type="compositionally biased region" description="Polar residues" evidence="2">
    <location>
        <begin position="79"/>
        <end position="96"/>
    </location>
</feature>
<feature type="compositionally biased region" description="Basic and acidic residues" evidence="2">
    <location>
        <begin position="408"/>
        <end position="432"/>
    </location>
</feature>
<feature type="coiled-coil region" evidence="1">
    <location>
        <begin position="821"/>
        <end position="925"/>
    </location>
</feature>
<feature type="compositionally biased region" description="Basic residues" evidence="2">
    <location>
        <begin position="7"/>
        <end position="19"/>
    </location>
</feature>
<protein>
    <submittedName>
        <fullName evidence="3">Uncharacterized protein</fullName>
    </submittedName>
</protein>
<feature type="region of interest" description="Disordered" evidence="2">
    <location>
        <begin position="1170"/>
        <end position="1213"/>
    </location>
</feature>
<feature type="coiled-coil region" evidence="1">
    <location>
        <begin position="973"/>
        <end position="1164"/>
    </location>
</feature>
<dbReference type="HOGENOM" id="CLU_240700_0_0_1"/>
<proteinExistence type="predicted"/>
<dbReference type="OrthoDB" id="3798058at2759"/>
<feature type="compositionally biased region" description="Low complexity" evidence="2">
    <location>
        <begin position="1385"/>
        <end position="1396"/>
    </location>
</feature>
<name>W6Y3S8_COCC2</name>
<gene>
    <name evidence="3" type="ORF">COCCADRAFT_4281</name>
</gene>
<feature type="compositionally biased region" description="Basic and acidic residues" evidence="2">
    <location>
        <begin position="1438"/>
        <end position="1447"/>
    </location>
</feature>
<keyword evidence="1" id="KW-0175">Coiled coil</keyword>
<reference evidence="3 4" key="1">
    <citation type="journal article" date="2013" name="PLoS Genet.">
        <title>Comparative genome structure, secondary metabolite, and effector coding capacity across Cochliobolus pathogens.</title>
        <authorList>
            <person name="Condon B.J."/>
            <person name="Leng Y."/>
            <person name="Wu D."/>
            <person name="Bushley K.E."/>
            <person name="Ohm R.A."/>
            <person name="Otillar R."/>
            <person name="Martin J."/>
            <person name="Schackwitz W."/>
            <person name="Grimwood J."/>
            <person name="MohdZainudin N."/>
            <person name="Xue C."/>
            <person name="Wang R."/>
            <person name="Manning V.A."/>
            <person name="Dhillon B."/>
            <person name="Tu Z.J."/>
            <person name="Steffenson B.J."/>
            <person name="Salamov A."/>
            <person name="Sun H."/>
            <person name="Lowry S."/>
            <person name="LaButti K."/>
            <person name="Han J."/>
            <person name="Copeland A."/>
            <person name="Lindquist E."/>
            <person name="Barry K."/>
            <person name="Schmutz J."/>
            <person name="Baker S.E."/>
            <person name="Ciuffetti L.M."/>
            <person name="Grigoriev I.V."/>
            <person name="Zhong S."/>
            <person name="Turgeon B.G."/>
        </authorList>
    </citation>
    <scope>NUCLEOTIDE SEQUENCE [LARGE SCALE GENOMIC DNA]</scope>
    <source>
        <strain evidence="3 4">26-R-13</strain>
    </source>
</reference>
<feature type="compositionally biased region" description="Polar residues" evidence="2">
    <location>
        <begin position="1369"/>
        <end position="1384"/>
    </location>
</feature>